<organism evidence="2 3">
    <name type="scientific">Pleurotus ostreatus (strain PC15)</name>
    <name type="common">Oyster mushroom</name>
    <dbReference type="NCBI Taxonomy" id="1137138"/>
    <lineage>
        <taxon>Eukaryota</taxon>
        <taxon>Fungi</taxon>
        <taxon>Dikarya</taxon>
        <taxon>Basidiomycota</taxon>
        <taxon>Agaricomycotina</taxon>
        <taxon>Agaricomycetes</taxon>
        <taxon>Agaricomycetidae</taxon>
        <taxon>Agaricales</taxon>
        <taxon>Pleurotineae</taxon>
        <taxon>Pleurotaceae</taxon>
        <taxon>Pleurotus</taxon>
    </lineage>
</organism>
<dbReference type="InParanoid" id="A0A067N2X9"/>
<evidence type="ECO:0000313" key="3">
    <source>
        <dbReference type="Proteomes" id="UP000027073"/>
    </source>
</evidence>
<gene>
    <name evidence="2" type="ORF">PLEOSDRAFT_1109443</name>
</gene>
<dbReference type="EMBL" id="KL198014">
    <property type="protein sequence ID" value="KDQ22333.1"/>
    <property type="molecule type" value="Genomic_DNA"/>
</dbReference>
<dbReference type="AlphaFoldDB" id="A0A067N2X9"/>
<feature type="region of interest" description="Disordered" evidence="1">
    <location>
        <begin position="149"/>
        <end position="182"/>
    </location>
</feature>
<dbReference type="VEuPathDB" id="FungiDB:PLEOSDRAFT_1109443"/>
<reference evidence="3" key="1">
    <citation type="journal article" date="2014" name="Proc. Natl. Acad. Sci. U.S.A.">
        <title>Extensive sampling of basidiomycete genomes demonstrates inadequacy of the white-rot/brown-rot paradigm for wood decay fungi.</title>
        <authorList>
            <person name="Riley R."/>
            <person name="Salamov A.A."/>
            <person name="Brown D.W."/>
            <person name="Nagy L.G."/>
            <person name="Floudas D."/>
            <person name="Held B.W."/>
            <person name="Levasseur A."/>
            <person name="Lombard V."/>
            <person name="Morin E."/>
            <person name="Otillar R."/>
            <person name="Lindquist E.A."/>
            <person name="Sun H."/>
            <person name="LaButti K.M."/>
            <person name="Schmutz J."/>
            <person name="Jabbour D."/>
            <person name="Luo H."/>
            <person name="Baker S.E."/>
            <person name="Pisabarro A.G."/>
            <person name="Walton J.D."/>
            <person name="Blanchette R.A."/>
            <person name="Henrissat B."/>
            <person name="Martin F."/>
            <person name="Cullen D."/>
            <person name="Hibbett D.S."/>
            <person name="Grigoriev I.V."/>
        </authorList>
    </citation>
    <scope>NUCLEOTIDE SEQUENCE [LARGE SCALE GENOMIC DNA]</scope>
    <source>
        <strain evidence="3">PC15</strain>
    </source>
</reference>
<accession>A0A067N2X9</accession>
<sequence length="182" mass="20334">MHAQPPPAPMAYGWHIEDDFRQPPRHGRDRDDYEVLRMEVYALKEALYHIQREIAEMRLSRFNTSLRLRSSTPSLTPSDSISHVNGEADIVKSHTRRGGLGIRGPAGARFHVDAWGSGGNEDVRAWLQLLAAPPTLLRALYFREESYAGTEGTGGGEGVRRGGEPTRGRDASAEKELIFELR</sequence>
<evidence type="ECO:0000256" key="1">
    <source>
        <dbReference type="SAM" id="MobiDB-lite"/>
    </source>
</evidence>
<feature type="compositionally biased region" description="Basic and acidic residues" evidence="1">
    <location>
        <begin position="158"/>
        <end position="182"/>
    </location>
</feature>
<proteinExistence type="predicted"/>
<dbReference type="Proteomes" id="UP000027073">
    <property type="component" value="Unassembled WGS sequence"/>
</dbReference>
<evidence type="ECO:0000313" key="2">
    <source>
        <dbReference type="EMBL" id="KDQ22333.1"/>
    </source>
</evidence>
<name>A0A067N2X9_PLEO1</name>
<protein>
    <submittedName>
        <fullName evidence="2">Uncharacterized protein</fullName>
    </submittedName>
</protein>
<dbReference type="HOGENOM" id="CLU_1482592_0_0_1"/>